<proteinExistence type="predicted"/>
<dbReference type="EMBL" id="WNWM01000002">
    <property type="protein sequence ID" value="MUI12617.1"/>
    <property type="molecule type" value="Genomic_DNA"/>
</dbReference>
<dbReference type="PANTHER" id="PTHR35893:SF3">
    <property type="entry name" value="INNER MEMBRANE PROTEIN"/>
    <property type="match status" value="1"/>
</dbReference>
<feature type="domain" description="DUF883" evidence="1">
    <location>
        <begin position="121"/>
        <end position="149"/>
    </location>
</feature>
<protein>
    <submittedName>
        <fullName evidence="2">DUF883 family protein</fullName>
    </submittedName>
</protein>
<gene>
    <name evidence="2" type="ORF">GJV26_09055</name>
</gene>
<dbReference type="Pfam" id="PF19029">
    <property type="entry name" value="DUF883_C"/>
    <property type="match status" value="1"/>
</dbReference>
<dbReference type="InterPro" id="IPR043605">
    <property type="entry name" value="DUF883_C"/>
</dbReference>
<reference evidence="2 3" key="1">
    <citation type="submission" date="2019-11" db="EMBL/GenBank/DDBJ databases">
        <title>Draft Genome Sequences of Six Type Strains of the Genus Massilia.</title>
        <authorList>
            <person name="Miess H."/>
            <person name="Frediansyah A."/>
            <person name="Goeker M."/>
            <person name="Gross H."/>
        </authorList>
    </citation>
    <scope>NUCLEOTIDE SEQUENCE [LARGE SCALE GENOMIC DNA]</scope>
    <source>
        <strain evidence="2 3">DSM 17513</strain>
    </source>
</reference>
<comment type="caution">
    <text evidence="2">The sequence shown here is derived from an EMBL/GenBank/DDBJ whole genome shotgun (WGS) entry which is preliminary data.</text>
</comment>
<organism evidence="2 3">
    <name type="scientific">Pseudoduganella dura</name>
    <dbReference type="NCBI Taxonomy" id="321982"/>
    <lineage>
        <taxon>Bacteria</taxon>
        <taxon>Pseudomonadati</taxon>
        <taxon>Pseudomonadota</taxon>
        <taxon>Betaproteobacteria</taxon>
        <taxon>Burkholderiales</taxon>
        <taxon>Oxalobacteraceae</taxon>
        <taxon>Telluria group</taxon>
        <taxon>Pseudoduganella</taxon>
    </lineage>
</organism>
<name>A0A6I3X8I7_9BURK</name>
<keyword evidence="3" id="KW-1185">Reference proteome</keyword>
<dbReference type="Proteomes" id="UP000431684">
    <property type="component" value="Unassembled WGS sequence"/>
</dbReference>
<evidence type="ECO:0000313" key="3">
    <source>
        <dbReference type="Proteomes" id="UP000431684"/>
    </source>
</evidence>
<dbReference type="AlphaFoldDB" id="A0A6I3X8I7"/>
<evidence type="ECO:0000259" key="1">
    <source>
        <dbReference type="Pfam" id="PF19029"/>
    </source>
</evidence>
<dbReference type="OrthoDB" id="9181874at2"/>
<evidence type="ECO:0000313" key="2">
    <source>
        <dbReference type="EMBL" id="MUI12617.1"/>
    </source>
</evidence>
<dbReference type="GO" id="GO:0043022">
    <property type="term" value="F:ribosome binding"/>
    <property type="evidence" value="ECO:0007669"/>
    <property type="project" value="InterPro"/>
</dbReference>
<dbReference type="InterPro" id="IPR010279">
    <property type="entry name" value="YqjD/ElaB"/>
</dbReference>
<dbReference type="PANTHER" id="PTHR35893">
    <property type="entry name" value="INNER MEMBRANE PROTEIN-RELATED"/>
    <property type="match status" value="1"/>
</dbReference>
<accession>A0A6I3X8I7</accession>
<sequence>MLLIQQHHQAIGNRTQPAGCRRLYWTFQPTQYEATMDQTTNNTNTSKTANDVIEARDRLVGDLKTAISDAEQWLRGAAGGNGADLGEVKSRLQEKLRTAKEDLLKVEDTVLAKSKAAAQCADTYVHDNPWRAVVIGGVVGLLAGVIISRD</sequence>